<evidence type="ECO:0000256" key="3">
    <source>
        <dbReference type="ARBA" id="ARBA00022857"/>
    </source>
</evidence>
<keyword evidence="4" id="KW-0560">Oxidoreductase</keyword>
<gene>
    <name evidence="7" type="primary">HOM2</name>
    <name evidence="7" type="ORF">AWJ20_3790</name>
</gene>
<dbReference type="KEGG" id="slb:AWJ20_3790"/>
<dbReference type="RefSeq" id="XP_018733473.1">
    <property type="nucleotide sequence ID" value="XM_018880821.1"/>
</dbReference>
<reference evidence="7 8" key="1">
    <citation type="submission" date="2016-02" db="EMBL/GenBank/DDBJ databases">
        <title>Complete genome sequence and transcriptome regulation of the pentose utilising yeast Sugiyamaella lignohabitans.</title>
        <authorList>
            <person name="Bellasio M."/>
            <person name="Peymann A."/>
            <person name="Valli M."/>
            <person name="Sipitzky M."/>
            <person name="Graf A."/>
            <person name="Sauer M."/>
            <person name="Marx H."/>
            <person name="Mattanovich D."/>
        </authorList>
    </citation>
    <scope>NUCLEOTIDE SEQUENCE [LARGE SCALE GENOMIC DNA]</scope>
    <source>
        <strain evidence="7 8">CBS 10342</strain>
    </source>
</reference>
<accession>A0A161HUV0</accession>
<keyword evidence="8" id="KW-1185">Reference proteome</keyword>
<evidence type="ECO:0000313" key="8">
    <source>
        <dbReference type="Proteomes" id="UP000189580"/>
    </source>
</evidence>
<dbReference type="FunFam" id="3.30.360.10:FF:000016">
    <property type="entry name" value="Probable aspartate-semialdehyde dehydrogenase"/>
    <property type="match status" value="1"/>
</dbReference>
<keyword evidence="2" id="KW-0791">Threonine biosynthesis</keyword>
<dbReference type="GO" id="GO:0046983">
    <property type="term" value="F:protein dimerization activity"/>
    <property type="evidence" value="ECO:0007669"/>
    <property type="project" value="InterPro"/>
</dbReference>
<name>A0A161HUV0_9ASCO</name>
<dbReference type="EMBL" id="CP014500">
    <property type="protein sequence ID" value="ANB10996.1"/>
    <property type="molecule type" value="Genomic_DNA"/>
</dbReference>
<dbReference type="InterPro" id="IPR051823">
    <property type="entry name" value="ASADH-related"/>
</dbReference>
<dbReference type="OrthoDB" id="1894490at2759"/>
<keyword evidence="1" id="KW-0028">Amino-acid biosynthesis</keyword>
<keyword evidence="3" id="KW-0521">NADP</keyword>
<dbReference type="Proteomes" id="UP000189580">
    <property type="component" value="Chromosome c"/>
</dbReference>
<feature type="domain" description="Semialdehyde dehydrogenase dimerisation" evidence="6">
    <location>
        <begin position="1"/>
        <end position="148"/>
    </location>
</feature>
<dbReference type="SUPFAM" id="SSF55347">
    <property type="entry name" value="Glyceraldehyde-3-phosphate dehydrogenase-like, C-terminal domain"/>
    <property type="match status" value="1"/>
</dbReference>
<protein>
    <submittedName>
        <fullName evidence="7">Aspartate-semialdehyde dehydrogenase</fullName>
    </submittedName>
</protein>
<dbReference type="CDD" id="cd18130">
    <property type="entry name" value="ASADH_C_arch_fung_like"/>
    <property type="match status" value="1"/>
</dbReference>
<proteinExistence type="predicted"/>
<dbReference type="AlphaFoldDB" id="A0A161HUV0"/>
<evidence type="ECO:0000259" key="6">
    <source>
        <dbReference type="Pfam" id="PF02774"/>
    </source>
</evidence>
<evidence type="ECO:0000256" key="5">
    <source>
        <dbReference type="ARBA" id="ARBA00023167"/>
    </source>
</evidence>
<dbReference type="Pfam" id="PF02774">
    <property type="entry name" value="Semialdhyde_dhC"/>
    <property type="match status" value="1"/>
</dbReference>
<sequence length="168" mass="18097">MDILDNIIPYISGEEDKLETEPRKILGAVSSDKVSFSIIPENEMKISATTTRVPVTDGHTACVSIKFAKQPAPSIAEIEKVLSEYTCEAQQLGCHSAPAHAIDVLSQPNRPQPRLDRDRGNGYTVSVGRIRPDPVLDVKFVALSHNTVLGAAGSGILIAELLLAKNLL</sequence>
<dbReference type="GO" id="GO:0009088">
    <property type="term" value="P:threonine biosynthetic process"/>
    <property type="evidence" value="ECO:0007669"/>
    <property type="project" value="UniProtKB-KW"/>
</dbReference>
<dbReference type="PANTHER" id="PTHR46718:SF1">
    <property type="entry name" value="ASPARTATE-SEMIALDEHYDE DEHYDROGENASE"/>
    <property type="match status" value="1"/>
</dbReference>
<evidence type="ECO:0000313" key="7">
    <source>
        <dbReference type="EMBL" id="ANB10996.1"/>
    </source>
</evidence>
<dbReference type="Gene3D" id="3.30.360.10">
    <property type="entry name" value="Dihydrodipicolinate Reductase, domain 2"/>
    <property type="match status" value="1"/>
</dbReference>
<dbReference type="PANTHER" id="PTHR46718">
    <property type="entry name" value="ASPARTATE-SEMIALDEHYDE DEHYDROGENASE"/>
    <property type="match status" value="1"/>
</dbReference>
<evidence type="ECO:0000256" key="1">
    <source>
        <dbReference type="ARBA" id="ARBA00022605"/>
    </source>
</evidence>
<dbReference type="GeneID" id="30035850"/>
<dbReference type="GO" id="GO:0009086">
    <property type="term" value="P:methionine biosynthetic process"/>
    <property type="evidence" value="ECO:0007669"/>
    <property type="project" value="UniProtKB-KW"/>
</dbReference>
<organism evidence="7 8">
    <name type="scientific">Sugiyamaella lignohabitans</name>
    <dbReference type="NCBI Taxonomy" id="796027"/>
    <lineage>
        <taxon>Eukaryota</taxon>
        <taxon>Fungi</taxon>
        <taxon>Dikarya</taxon>
        <taxon>Ascomycota</taxon>
        <taxon>Saccharomycotina</taxon>
        <taxon>Dipodascomycetes</taxon>
        <taxon>Dipodascales</taxon>
        <taxon>Trichomonascaceae</taxon>
        <taxon>Sugiyamaella</taxon>
    </lineage>
</organism>
<dbReference type="GO" id="GO:0004073">
    <property type="term" value="F:aspartate-semialdehyde dehydrogenase activity"/>
    <property type="evidence" value="ECO:0007669"/>
    <property type="project" value="TreeGrafter"/>
</dbReference>
<evidence type="ECO:0000256" key="4">
    <source>
        <dbReference type="ARBA" id="ARBA00023002"/>
    </source>
</evidence>
<dbReference type="InterPro" id="IPR012280">
    <property type="entry name" value="Semialdhyde_DH_dimer_dom"/>
</dbReference>
<keyword evidence="5" id="KW-0486">Methionine biosynthesis</keyword>
<evidence type="ECO:0000256" key="2">
    <source>
        <dbReference type="ARBA" id="ARBA00022697"/>
    </source>
</evidence>